<feature type="transmembrane region" description="Helical" evidence="7">
    <location>
        <begin position="54"/>
        <end position="73"/>
    </location>
</feature>
<feature type="transmembrane region" description="Helical" evidence="7">
    <location>
        <begin position="217"/>
        <end position="236"/>
    </location>
</feature>
<dbReference type="InterPro" id="IPR032808">
    <property type="entry name" value="DoxX"/>
</dbReference>
<dbReference type="GO" id="GO:0005886">
    <property type="term" value="C:plasma membrane"/>
    <property type="evidence" value="ECO:0007669"/>
    <property type="project" value="UniProtKB-SubCell"/>
</dbReference>
<keyword evidence="6 7" id="KW-0472">Membrane</keyword>
<evidence type="ECO:0000256" key="4">
    <source>
        <dbReference type="ARBA" id="ARBA00022692"/>
    </source>
</evidence>
<feature type="transmembrane region" description="Helical" evidence="7">
    <location>
        <begin position="80"/>
        <end position="97"/>
    </location>
</feature>
<keyword evidence="3" id="KW-1003">Cell membrane</keyword>
<evidence type="ECO:0008006" key="10">
    <source>
        <dbReference type="Google" id="ProtNLM"/>
    </source>
</evidence>
<sequence length="315" mass="33088">MRRAVILNEAVPSRRKGTAVNRLDIGLRAVGTAASLVVLGLGVETLATAPVSPWATASLLLFLVLLAVTTPFIAGRPANFFGLVAALFSTLVLGRLFSTMRLGGPSEAELGSIDPLLVAETGPGIPALTWSTTALVLLIAVQMLLIAWRHQTLGVDRGLPGPARQATYNEWVITFIRLYVGLMYVAHFAGHLFAGPPAFGVFVAYFGSLGLPFPEGWVILAGVIELAAAIGVAFGFMTRIAAVCSVIYLFVSVGLGGHYGVGYVWVLPTGGWEFPALWMFVTAMMAAAGGGAISIDALLRERARTLPGVLRAAVA</sequence>
<protein>
    <recommendedName>
        <fullName evidence="10">DoxX family protein</fullName>
    </recommendedName>
</protein>
<keyword evidence="5 7" id="KW-1133">Transmembrane helix</keyword>
<evidence type="ECO:0000313" key="8">
    <source>
        <dbReference type="EMBL" id="VCU11083.1"/>
    </source>
</evidence>
<evidence type="ECO:0000313" key="9">
    <source>
        <dbReference type="Proteomes" id="UP000289200"/>
    </source>
</evidence>
<keyword evidence="9" id="KW-1185">Reference proteome</keyword>
<evidence type="ECO:0000256" key="3">
    <source>
        <dbReference type="ARBA" id="ARBA00022475"/>
    </source>
</evidence>
<feature type="transmembrane region" description="Helical" evidence="7">
    <location>
        <begin position="127"/>
        <end position="148"/>
    </location>
</feature>
<dbReference type="InterPro" id="IPR051907">
    <property type="entry name" value="DoxX-like_oxidoreductase"/>
</dbReference>
<feature type="transmembrane region" description="Helical" evidence="7">
    <location>
        <begin position="25"/>
        <end position="42"/>
    </location>
</feature>
<proteinExistence type="inferred from homology"/>
<dbReference type="Pfam" id="PF07681">
    <property type="entry name" value="DoxX"/>
    <property type="match status" value="1"/>
</dbReference>
<gene>
    <name evidence="8" type="ORF">RHODGE_RHODGE_04287</name>
</gene>
<evidence type="ECO:0000256" key="7">
    <source>
        <dbReference type="SAM" id="Phobius"/>
    </source>
</evidence>
<dbReference type="OrthoDB" id="5382961at2"/>
<feature type="transmembrane region" description="Helical" evidence="7">
    <location>
        <begin position="178"/>
        <end position="205"/>
    </location>
</feature>
<dbReference type="AlphaFoldDB" id="A0A447D0L5"/>
<evidence type="ECO:0000256" key="6">
    <source>
        <dbReference type="ARBA" id="ARBA00023136"/>
    </source>
</evidence>
<keyword evidence="4 7" id="KW-0812">Transmembrane</keyword>
<accession>A0A447D0L5</accession>
<organism evidence="8 9">
    <name type="scientific">Rhodoplanes serenus</name>
    <dbReference type="NCBI Taxonomy" id="200615"/>
    <lineage>
        <taxon>Bacteria</taxon>
        <taxon>Pseudomonadati</taxon>
        <taxon>Pseudomonadota</taxon>
        <taxon>Alphaproteobacteria</taxon>
        <taxon>Hyphomicrobiales</taxon>
        <taxon>Nitrobacteraceae</taxon>
        <taxon>Rhodoplanes</taxon>
    </lineage>
</organism>
<name>A0A447D0L5_9BRAD</name>
<dbReference type="Proteomes" id="UP000289200">
    <property type="component" value="Unassembled WGS sequence"/>
</dbReference>
<dbReference type="EMBL" id="UWOC01000188">
    <property type="protein sequence ID" value="VCU11083.1"/>
    <property type="molecule type" value="Genomic_DNA"/>
</dbReference>
<feature type="transmembrane region" description="Helical" evidence="7">
    <location>
        <begin position="243"/>
        <end position="265"/>
    </location>
</feature>
<dbReference type="PANTHER" id="PTHR33452:SF1">
    <property type="entry name" value="INNER MEMBRANE PROTEIN YPHA-RELATED"/>
    <property type="match status" value="1"/>
</dbReference>
<dbReference type="PANTHER" id="PTHR33452">
    <property type="entry name" value="OXIDOREDUCTASE CATD-RELATED"/>
    <property type="match status" value="1"/>
</dbReference>
<comment type="subcellular location">
    <subcellularLocation>
        <location evidence="1">Cell membrane</location>
        <topology evidence="1">Multi-pass membrane protein</topology>
    </subcellularLocation>
</comment>
<feature type="transmembrane region" description="Helical" evidence="7">
    <location>
        <begin position="277"/>
        <end position="299"/>
    </location>
</feature>
<comment type="caution">
    <text evidence="8">The sequence shown here is derived from an EMBL/GenBank/DDBJ whole genome shotgun (WGS) entry which is preliminary data.</text>
</comment>
<comment type="similarity">
    <text evidence="2">Belongs to the DoxX family.</text>
</comment>
<evidence type="ECO:0000256" key="1">
    <source>
        <dbReference type="ARBA" id="ARBA00004651"/>
    </source>
</evidence>
<reference evidence="9" key="1">
    <citation type="submission" date="2018-10" db="EMBL/GenBank/DDBJ databases">
        <authorList>
            <person name="Peiro R."/>
            <person name="Begona"/>
            <person name="Cbmso G."/>
            <person name="Lopez M."/>
            <person name="Gonzalez S."/>
            <person name="Sacristan E."/>
            <person name="Castillo E."/>
        </authorList>
    </citation>
    <scope>NUCLEOTIDE SEQUENCE [LARGE SCALE GENOMIC DNA]</scope>
</reference>
<evidence type="ECO:0000256" key="2">
    <source>
        <dbReference type="ARBA" id="ARBA00006679"/>
    </source>
</evidence>
<evidence type="ECO:0000256" key="5">
    <source>
        <dbReference type="ARBA" id="ARBA00022989"/>
    </source>
</evidence>